<feature type="signal peptide" evidence="4">
    <location>
        <begin position="1"/>
        <end position="19"/>
    </location>
</feature>
<dbReference type="CDD" id="cd00118">
    <property type="entry name" value="LysM"/>
    <property type="match status" value="1"/>
</dbReference>
<dbReference type="PANTHER" id="PTHR34997:SF1">
    <property type="entry name" value="PEPTIDOGLYCAN-BINDING LYSIN DOMAIN"/>
    <property type="match status" value="1"/>
</dbReference>
<dbReference type="Proteomes" id="UP000800093">
    <property type="component" value="Unassembled WGS sequence"/>
</dbReference>
<name>A0A9P4K259_9PLEO</name>
<evidence type="ECO:0000259" key="5">
    <source>
        <dbReference type="PROSITE" id="PS51782"/>
    </source>
</evidence>
<feature type="domain" description="LysM" evidence="5">
    <location>
        <begin position="301"/>
        <end position="347"/>
    </location>
</feature>
<keyword evidence="4" id="KW-0732">Signal</keyword>
<evidence type="ECO:0000256" key="3">
    <source>
        <dbReference type="SAM" id="MobiDB-lite"/>
    </source>
</evidence>
<dbReference type="Pfam" id="PF01476">
    <property type="entry name" value="LysM"/>
    <property type="match status" value="1"/>
</dbReference>
<gene>
    <name evidence="6" type="ORF">CC78DRAFT_470054</name>
</gene>
<protein>
    <recommendedName>
        <fullName evidence="5">LysM domain-containing protein</fullName>
    </recommendedName>
</protein>
<keyword evidence="2" id="KW-0843">Virulence</keyword>
<dbReference type="SUPFAM" id="SSF53955">
    <property type="entry name" value="Lysozyme-like"/>
    <property type="match status" value="1"/>
</dbReference>
<dbReference type="EMBL" id="ML986655">
    <property type="protein sequence ID" value="KAF2261564.1"/>
    <property type="molecule type" value="Genomic_DNA"/>
</dbReference>
<evidence type="ECO:0000313" key="6">
    <source>
        <dbReference type="EMBL" id="KAF2261564.1"/>
    </source>
</evidence>
<dbReference type="AlphaFoldDB" id="A0A9P4K259"/>
<feature type="chain" id="PRO_5040416700" description="LysM domain-containing protein" evidence="4">
    <location>
        <begin position="20"/>
        <end position="349"/>
    </location>
</feature>
<keyword evidence="7" id="KW-1185">Reference proteome</keyword>
<dbReference type="OrthoDB" id="1193027at2759"/>
<dbReference type="SMART" id="SM00257">
    <property type="entry name" value="LysM"/>
    <property type="match status" value="1"/>
</dbReference>
<accession>A0A9P4K259</accession>
<evidence type="ECO:0000256" key="1">
    <source>
        <dbReference type="ARBA" id="ARBA00022669"/>
    </source>
</evidence>
<dbReference type="PROSITE" id="PS51782">
    <property type="entry name" value="LYSM"/>
    <property type="match status" value="1"/>
</dbReference>
<dbReference type="Gene3D" id="1.10.530.10">
    <property type="match status" value="1"/>
</dbReference>
<dbReference type="InterPro" id="IPR036779">
    <property type="entry name" value="LysM_dom_sf"/>
</dbReference>
<reference evidence="7" key="1">
    <citation type="journal article" date="2020" name="Stud. Mycol.">
        <title>101 Dothideomycetes genomes: A test case for predicting lifestyles and emergence of pathogens.</title>
        <authorList>
            <person name="Haridas S."/>
            <person name="Albert R."/>
            <person name="Binder M."/>
            <person name="Bloem J."/>
            <person name="LaButti K."/>
            <person name="Salamov A."/>
            <person name="Andreopoulos B."/>
            <person name="Baker S."/>
            <person name="Barry K."/>
            <person name="Bills G."/>
            <person name="Bluhm B."/>
            <person name="Cannon C."/>
            <person name="Castanera R."/>
            <person name="Culley D."/>
            <person name="Daum C."/>
            <person name="Ezra D."/>
            <person name="Gonzalez J."/>
            <person name="Henrissat B."/>
            <person name="Kuo A."/>
            <person name="Liang C."/>
            <person name="Lipzen A."/>
            <person name="Lutzoni F."/>
            <person name="Magnuson J."/>
            <person name="Mondo S."/>
            <person name="Nolan M."/>
            <person name="Ohm R."/>
            <person name="Pangilinan J."/>
            <person name="Park H.-J."/>
            <person name="Ramirez L."/>
            <person name="Alfaro M."/>
            <person name="Sun H."/>
            <person name="Tritt A."/>
            <person name="Yoshinaga Y."/>
            <person name="Zwiers L.-H."/>
            <person name="Turgeon B."/>
            <person name="Goodwin S."/>
            <person name="Spatafora J."/>
            <person name="Crous P."/>
            <person name="Grigoriev I."/>
        </authorList>
    </citation>
    <scope>NUCLEOTIDE SEQUENCE [LARGE SCALE GENOMIC DNA]</scope>
    <source>
        <strain evidence="7">CBS 304.66</strain>
    </source>
</reference>
<dbReference type="Gene3D" id="3.10.350.10">
    <property type="entry name" value="LysM domain"/>
    <property type="match status" value="1"/>
</dbReference>
<dbReference type="GO" id="GO:0008061">
    <property type="term" value="F:chitin binding"/>
    <property type="evidence" value="ECO:0007669"/>
    <property type="project" value="UniProtKB-KW"/>
</dbReference>
<dbReference type="InterPro" id="IPR023346">
    <property type="entry name" value="Lysozyme-like_dom_sf"/>
</dbReference>
<comment type="caution">
    <text evidence="6">The sequence shown here is derived from an EMBL/GenBank/DDBJ whole genome shotgun (WGS) entry which is preliminary data.</text>
</comment>
<dbReference type="PANTHER" id="PTHR34997">
    <property type="entry name" value="AM15"/>
    <property type="match status" value="1"/>
</dbReference>
<organism evidence="6 7">
    <name type="scientific">Lojkania enalia</name>
    <dbReference type="NCBI Taxonomy" id="147567"/>
    <lineage>
        <taxon>Eukaryota</taxon>
        <taxon>Fungi</taxon>
        <taxon>Dikarya</taxon>
        <taxon>Ascomycota</taxon>
        <taxon>Pezizomycotina</taxon>
        <taxon>Dothideomycetes</taxon>
        <taxon>Pleosporomycetidae</taxon>
        <taxon>Pleosporales</taxon>
        <taxon>Pleosporales incertae sedis</taxon>
        <taxon>Lojkania</taxon>
    </lineage>
</organism>
<evidence type="ECO:0000256" key="4">
    <source>
        <dbReference type="SAM" id="SignalP"/>
    </source>
</evidence>
<keyword evidence="1" id="KW-0147">Chitin-binding</keyword>
<dbReference type="SUPFAM" id="SSF54106">
    <property type="entry name" value="LysM domain"/>
    <property type="match status" value="1"/>
</dbReference>
<feature type="compositionally biased region" description="Low complexity" evidence="3">
    <location>
        <begin position="277"/>
        <end position="288"/>
    </location>
</feature>
<dbReference type="InterPro" id="IPR018392">
    <property type="entry name" value="LysM"/>
</dbReference>
<feature type="region of interest" description="Disordered" evidence="3">
    <location>
        <begin position="251"/>
        <end position="295"/>
    </location>
</feature>
<evidence type="ECO:0000256" key="2">
    <source>
        <dbReference type="ARBA" id="ARBA00023026"/>
    </source>
</evidence>
<dbReference type="InterPro" id="IPR052210">
    <property type="entry name" value="LysM1-like"/>
</dbReference>
<proteinExistence type="predicted"/>
<sequence length="349" mass="36318">MITTSFLAAASSLFALSYGAPVPRTNAATPRSPVERDVSYTIFGGDGTTAQGWPQKSQWVDFDTQFNAVKDVINTACGNHGWGANNDPTETESIYSGIVAASESTGVDKEFILAIMMQESKGCVRAPTTNYGVRNPGLMQSHNGAATCNEGGNVQTPCPQQTIHDMILQGAGTITGFGLQNTIELSGASDVSKYYKAARIYNSGSVDASGNLGAGIATHCYASDIANRLLGWTSMSESTCNEGAIGSIGGSASNGNGNAGTPVEEEPEEEIPKTEEPTTPNNGETNPTAPKAPGAASGCQKWYTVQSGDTCENVAKASGIDFNKLKSLNGGLDSNCSNLWLGYAYCISA</sequence>
<feature type="compositionally biased region" description="Low complexity" evidence="3">
    <location>
        <begin position="251"/>
        <end position="262"/>
    </location>
</feature>
<evidence type="ECO:0000313" key="7">
    <source>
        <dbReference type="Proteomes" id="UP000800093"/>
    </source>
</evidence>